<dbReference type="Proteomes" id="UP000747542">
    <property type="component" value="Unassembled WGS sequence"/>
</dbReference>
<feature type="region of interest" description="Disordered" evidence="1">
    <location>
        <begin position="814"/>
        <end position="893"/>
    </location>
</feature>
<feature type="compositionally biased region" description="Pro residues" evidence="1">
    <location>
        <begin position="1001"/>
        <end position="1018"/>
    </location>
</feature>
<protein>
    <submittedName>
        <fullName evidence="2">Putative PKD/REJ-like domain-containing protein</fullName>
    </submittedName>
</protein>
<proteinExistence type="predicted"/>
<dbReference type="EMBL" id="JAHLQT010036987">
    <property type="protein sequence ID" value="KAG7157720.1"/>
    <property type="molecule type" value="Genomic_DNA"/>
</dbReference>
<evidence type="ECO:0000256" key="1">
    <source>
        <dbReference type="SAM" id="MobiDB-lite"/>
    </source>
</evidence>
<reference evidence="2" key="1">
    <citation type="journal article" date="2021" name="Sci. Adv.">
        <title>The American lobster genome reveals insights on longevity, neural, and immune adaptations.</title>
        <authorList>
            <person name="Polinski J.M."/>
            <person name="Zimin A.V."/>
            <person name="Clark K.F."/>
            <person name="Kohn A.B."/>
            <person name="Sadowski N."/>
            <person name="Timp W."/>
            <person name="Ptitsyn A."/>
            <person name="Khanna P."/>
            <person name="Romanova D.Y."/>
            <person name="Williams P."/>
            <person name="Greenwood S.J."/>
            <person name="Moroz L.L."/>
            <person name="Walt D.R."/>
            <person name="Bodnar A.G."/>
        </authorList>
    </citation>
    <scope>NUCLEOTIDE SEQUENCE</scope>
    <source>
        <strain evidence="2">GMGI-L3</strain>
    </source>
</reference>
<feature type="compositionally biased region" description="Basic and acidic residues" evidence="1">
    <location>
        <begin position="971"/>
        <end position="984"/>
    </location>
</feature>
<feature type="compositionally biased region" description="Polar residues" evidence="1">
    <location>
        <begin position="1367"/>
        <end position="1378"/>
    </location>
</feature>
<name>A0A8J5JLH1_HOMAM</name>
<feature type="region of interest" description="Disordered" evidence="1">
    <location>
        <begin position="1245"/>
        <end position="1317"/>
    </location>
</feature>
<accession>A0A8J5JLH1</accession>
<feature type="compositionally biased region" description="Polar residues" evidence="1">
    <location>
        <begin position="208"/>
        <end position="223"/>
    </location>
</feature>
<feature type="compositionally biased region" description="Basic and acidic residues" evidence="1">
    <location>
        <begin position="686"/>
        <end position="695"/>
    </location>
</feature>
<evidence type="ECO:0000313" key="2">
    <source>
        <dbReference type="EMBL" id="KAG7157720.1"/>
    </source>
</evidence>
<sequence length="1515" mass="166952">SFLSQQFDGTRDILVEPELLRRCSTGTGPEYRWRIWNEDGKEVLISSSQPILNSPTLLLHPIYDLSFWKIHEGGQDANISSEFLPESVLQDGVYTAQLTIKERDTIVEASFNTTFGLVAIRLKVVFIDGTEREVDGQTNITLRVEVTTPTPNYTLKWDCQPVGHPDHSCFSHPDPWDSFTASTRVVDGFFSHLYHMWDNLHNRTSHYPTTTTGAPSGVNTTSYHLKEDVDGSSTPSGHTIPSFSTSQKGPAYSIWSHPHITPSGVTPPSFSSSQEGVRLSQLDKKFVETISIPVSSLRAPTERFLFKVSCHHHRMTIGIRSHIRSAFPYGAARRMVFESECMSCTPEELKVLQYSWRLSLVYKVGSLGETTRSLTTANTDETELTLTRALRRHQTEKGFLLRPRDYLRVYNKTILRTTLPQVDEHGDSGGSSSLSYTEYLGAIDPEELVGLQHFSPRDLQKLPRPLTPDLVDRAREVERRWRGKSPYTGDGLRGTQPEGRQKRGVRQDVWTPPSSPEKKVSRSPPLPGVKLTGSGSRQVQEGGGGGGGQQKNHAGGRASPRTRQRRDAQNRQMKEEDRPSSAQTNKRREVVGRHSGAGDRGAAAMTDDAAPQEHSPVTSAKVTLHHHRLLHHAPYHNILSGQYGAGESEGGGLWHTRVGEGDGSVVSLPDPSWRQVEETAETVSQLEREDVRRVQQVDAGYLPPRHNDARGENPGNSGRNLQPREEIFTGRHKVDDKEARRAYTDREERARSQSNEWEAKVPQDFMEFRSDEIILLRGKEDEGDLERMKQHKEEEEKDTRLLREDPAGGLELWQINEGDHGGRDYQLGGGSKGRKKWRQMSVSGAGNDEAQDAARVTTEDPDDDKNLANTLTNSQVTERGVSGANKKSREDLRRTGVMEEVRVEEVTPLSTSSSTGNFLVDIAGGERQVLQLDAKTEKTLGVTEDELAAGDNDKVVNTLMLHDTSPNAPVNDRKIRSVGGEERSTLTPRHLHPHTGVPHSSSPPPAASPSQPTPPPFPSLETSSSITPSLQVDKEEEGQFSSTIDDHSGREDEWSGTAALHQSRREAVEAEENGEAVLVKEDKAVLTTEEEREREDKERTTGFEEEETVKGGAEKRRKNKKNKYKKLEERDKGQQIVNSEEGERTLSHQQEETGYKENGLTSEGIVKVRETEENDGVEGENDIGGVAEAGRLPHTTRHPTHHRHDSTHLPIRVAHSGLVPDGGTPITQSDQFLPDVASGVPWDTVASGAREGRPSSHTTRNTKVRGLRPVHYVPGGARSPHRALPSPPELGPVSVDASLNVLPGGPNTQPQGTRGPHPPYAAPLQAAAQFFHPPYVSLTHSPSGVLDYTEFKKLNAAKPTHHKILPQGTSESGRSIGNTRGKADVDRVKLTPPGEELSRGGGGTPSTHTTADGVGGSRYGVLGEREDGPPLRQRNRGRVSGAGTAQQQNRRPQQQTVGETERSGASGRGQGYGGVEVRTPPPANTRPRPPHILLPTEGQSSPVRGVDYGKKIKEF</sequence>
<feature type="non-terminal residue" evidence="2">
    <location>
        <position position="1"/>
    </location>
</feature>
<feature type="region of interest" description="Disordered" evidence="1">
    <location>
        <begin position="1361"/>
        <end position="1515"/>
    </location>
</feature>
<feature type="non-terminal residue" evidence="2">
    <location>
        <position position="1515"/>
    </location>
</feature>
<organism evidence="2 3">
    <name type="scientific">Homarus americanus</name>
    <name type="common">American lobster</name>
    <dbReference type="NCBI Taxonomy" id="6706"/>
    <lineage>
        <taxon>Eukaryota</taxon>
        <taxon>Metazoa</taxon>
        <taxon>Ecdysozoa</taxon>
        <taxon>Arthropoda</taxon>
        <taxon>Crustacea</taxon>
        <taxon>Multicrustacea</taxon>
        <taxon>Malacostraca</taxon>
        <taxon>Eumalacostraca</taxon>
        <taxon>Eucarida</taxon>
        <taxon>Decapoda</taxon>
        <taxon>Pleocyemata</taxon>
        <taxon>Astacidea</taxon>
        <taxon>Nephropoidea</taxon>
        <taxon>Nephropidae</taxon>
        <taxon>Homarus</taxon>
    </lineage>
</organism>
<feature type="compositionally biased region" description="Basic residues" evidence="1">
    <location>
        <begin position="1115"/>
        <end position="1124"/>
    </location>
</feature>
<feature type="compositionally biased region" description="Low complexity" evidence="1">
    <location>
        <begin position="1446"/>
        <end position="1455"/>
    </location>
</feature>
<feature type="compositionally biased region" description="Basic and acidic residues" evidence="1">
    <location>
        <begin position="565"/>
        <end position="579"/>
    </location>
</feature>
<comment type="caution">
    <text evidence="2">The sequence shown here is derived from an EMBL/GenBank/DDBJ whole genome shotgun (WGS) entry which is preliminary data.</text>
</comment>
<feature type="compositionally biased region" description="Basic and acidic residues" evidence="1">
    <location>
        <begin position="1044"/>
        <end position="1053"/>
    </location>
</feature>
<feature type="compositionally biased region" description="Basic and acidic residues" evidence="1">
    <location>
        <begin position="722"/>
        <end position="757"/>
    </location>
</feature>
<feature type="compositionally biased region" description="Polar residues" evidence="1">
    <location>
        <begin position="867"/>
        <end position="877"/>
    </location>
</feature>
<feature type="region of interest" description="Disordered" evidence="1">
    <location>
        <begin position="961"/>
        <end position="1161"/>
    </location>
</feature>
<feature type="compositionally biased region" description="Basic and acidic residues" evidence="1">
    <location>
        <begin position="1078"/>
        <end position="1114"/>
    </location>
</feature>
<feature type="compositionally biased region" description="Basic and acidic residues" evidence="1">
    <location>
        <begin position="1141"/>
        <end position="1155"/>
    </location>
</feature>
<keyword evidence="3" id="KW-1185">Reference proteome</keyword>
<gene>
    <name evidence="2" type="ORF">Hamer_G018787</name>
</gene>
<feature type="compositionally biased region" description="Polar residues" evidence="1">
    <location>
        <begin position="231"/>
        <end position="245"/>
    </location>
</feature>
<feature type="region of interest" description="Disordered" evidence="1">
    <location>
        <begin position="666"/>
        <end position="757"/>
    </location>
</feature>
<evidence type="ECO:0000313" key="3">
    <source>
        <dbReference type="Proteomes" id="UP000747542"/>
    </source>
</evidence>
<feature type="region of interest" description="Disordered" evidence="1">
    <location>
        <begin position="477"/>
        <end position="623"/>
    </location>
</feature>
<feature type="region of interest" description="Disordered" evidence="1">
    <location>
        <begin position="208"/>
        <end position="245"/>
    </location>
</feature>